<keyword evidence="1" id="KW-0732">Signal</keyword>
<dbReference type="SUPFAM" id="SSF52058">
    <property type="entry name" value="L domain-like"/>
    <property type="match status" value="1"/>
</dbReference>
<evidence type="ECO:0000256" key="1">
    <source>
        <dbReference type="SAM" id="SignalP"/>
    </source>
</evidence>
<dbReference type="EMBL" id="CP097899">
    <property type="protein sequence ID" value="URN95719.1"/>
    <property type="molecule type" value="Genomic_DNA"/>
</dbReference>
<dbReference type="Proteomes" id="UP001056756">
    <property type="component" value="Chromosome"/>
</dbReference>
<feature type="domain" description="Peptidase M60" evidence="3">
    <location>
        <begin position="300"/>
        <end position="627"/>
    </location>
</feature>
<gene>
    <name evidence="4" type="ORF">NAG76_05590</name>
</gene>
<dbReference type="Gene3D" id="2.60.40.10">
    <property type="entry name" value="Immunoglobulins"/>
    <property type="match status" value="3"/>
</dbReference>
<dbReference type="InterPro" id="IPR042279">
    <property type="entry name" value="Pep_M60_3"/>
</dbReference>
<dbReference type="PROSITE" id="PS50022">
    <property type="entry name" value="FA58C_3"/>
    <property type="match status" value="1"/>
</dbReference>
<dbReference type="Pfam" id="PF16403">
    <property type="entry name" value="Bact_surface_Ig-like"/>
    <property type="match status" value="3"/>
</dbReference>
<dbReference type="Gene3D" id="1.20.1270.70">
    <property type="entry name" value="Designed single chain three-helix bundle"/>
    <property type="match status" value="1"/>
</dbReference>
<evidence type="ECO:0000313" key="5">
    <source>
        <dbReference type="Proteomes" id="UP001056756"/>
    </source>
</evidence>
<feature type="signal peptide" evidence="1">
    <location>
        <begin position="1"/>
        <end position="26"/>
    </location>
</feature>
<proteinExistence type="predicted"/>
<dbReference type="Gene3D" id="3.40.390.80">
    <property type="entry name" value="Peptidase M60, enhancin-like domain 2"/>
    <property type="match status" value="1"/>
</dbReference>
<dbReference type="InterPro" id="IPR008979">
    <property type="entry name" value="Galactose-bd-like_sf"/>
</dbReference>
<evidence type="ECO:0000259" key="3">
    <source>
        <dbReference type="PROSITE" id="PS51723"/>
    </source>
</evidence>
<dbReference type="Gene3D" id="2.60.120.1060">
    <property type="entry name" value="NPCBM/NEW2 domain"/>
    <property type="match status" value="3"/>
</dbReference>
<dbReference type="Gene3D" id="2.60.120.1250">
    <property type="entry name" value="Peptidase M60, enhancin-like domain 1"/>
    <property type="match status" value="1"/>
</dbReference>
<dbReference type="SMART" id="SM01276">
    <property type="entry name" value="M60-like"/>
    <property type="match status" value="1"/>
</dbReference>
<protein>
    <submittedName>
        <fullName evidence="4">NPCBM/NEW2 domain-containing protein</fullName>
    </submittedName>
</protein>
<dbReference type="SMART" id="SM00776">
    <property type="entry name" value="NPCBM"/>
    <property type="match status" value="3"/>
</dbReference>
<dbReference type="InterPro" id="IPR001611">
    <property type="entry name" value="Leu-rich_rpt"/>
</dbReference>
<organism evidence="4 5">
    <name type="scientific">Candidatus Pristimantibacillus lignocellulolyticus</name>
    <dbReference type="NCBI Taxonomy" id="2994561"/>
    <lineage>
        <taxon>Bacteria</taxon>
        <taxon>Bacillati</taxon>
        <taxon>Bacillota</taxon>
        <taxon>Bacilli</taxon>
        <taxon>Bacillales</taxon>
        <taxon>Paenibacillaceae</taxon>
        <taxon>Candidatus Pristimantibacillus</taxon>
    </lineage>
</organism>
<feature type="chain" id="PRO_5039910963" evidence="1">
    <location>
        <begin position="27"/>
        <end position="1721"/>
    </location>
</feature>
<dbReference type="Gene3D" id="2.60.120.260">
    <property type="entry name" value="Galactose-binding domain-like"/>
    <property type="match status" value="1"/>
</dbReference>
<dbReference type="KEGG" id="plig:NAG76_05590"/>
<dbReference type="Gene3D" id="3.80.10.10">
    <property type="entry name" value="Ribonuclease Inhibitor"/>
    <property type="match status" value="1"/>
</dbReference>
<dbReference type="InterPro" id="IPR038637">
    <property type="entry name" value="NPCBM_sf"/>
</dbReference>
<sequence length="1721" mass="190145">MNKMIAIATSAALLINISIGAVPVFANQVQSNYEVRTLVENNVNNVNQASTAPFDLYGKDVLVDYNAVYKMDNANIASITNNGGNYPNSQIQKAIDGNMATHWETGKPNSAIFTNEVIFNLNESTSLDRIVYAARQSGAPGKGFAQQFEIYSSATDNGDDFTLVSTGEYKGSTGHTIEIKFAATEFKRIKFVFTKANQDWASAAEFSFYMEDKVRDAISDIFTDGTMSSVVTAYNQVDKINALDTEAQAHPLYSMFRDQLELAKKLVNSEVDLEGTIITAEQRGDMRKHAQQNLRVNFGVNNQPTGFVAMPGETVNIYVDVKSTDKLPSVVFSQQEAAWNVWATSIQLRPGKNTITVPRFAKNSYYAHDVTPGGTVYIVNPYTAEEQGKAPLIRFEGLEKIPFMTADTDPEEFKTFLIDYKQRLDADKAANPNVKDRQLIDVVEMVSDHVIFTGTATIAYNTFITQGNNPMDTITGYDAWMKTMFDFYGFDGSSILHDPKLIRENIRLMQPFGAMYAAGDHTGIQMGTVSTMLADFNKSYPGWGLNHEIGHRLAVGEREYGEITNNMLSMLMSVHANSIDNRVAIDNRIPYESTIYKYVIEENKVVMNDQPLFAALGAYWQLELAHPGYWTELNRMYRERKVSLANGDNSKQQYLVEFSSEVLGMDLSSYFARHGFTVNPETREKTAVYPAPKKLWYLNNTLINYEGTGITSKDIAIKVGITANATAKSNTLNFTIDKSVKEDFLGYEIYRNDKLVGFTGTDQFIDQNIDPSVNYTYTIIGYDKKLNTLNPLSVKAFIPTLSVEDQVTLKLNQPFDPMNYVKATNYQGKDITSEVVVKSNNVNVSRKGNYEVVYEVKNEQTTETKTTNVTVTSNYMYASDLNAQSAKVGSGAFQKDKAANGGIITLNRHGLPVTYSKGLAAHANSEVIYNIEGRGYDFFESYIGIDQAAKGRPSSATFEIYVDGEKVFNSGVFLSNTEHEYVKVAVTGAKEIKLVTTDANNNGNNYDHTVWADAKFTNNSSMPTLTVPEEMGVVKLNDEFDILSGVEAFDIEDGNLIEQVDVQLNEFNTDKTGTYIIQFTVTDSDGNTVTQTRTVVVYSSSQYATDVEWDSARTDYNVVRKDKSSTNATIKLLVNGETKEFAKGIGTHANSEIVYNVGNTNYEYFETYIGVDRNISAQNNSSVIFKIMADGQEVYNSGLMKYNTEAQFVRIPVKGIAQLTLIVDNAGNGNASDHGNFADAKFLILNSIPELTIGASTSTKVGQAISVSAEYLAIDAEDGNITSQVVVTGEEKVNFNRAGQYPITYTITDKDGNTITKTRIIAVVDMEDFKYVSDYDWKSTQNSYTAPKKDIAISGKVLRLTDENNAEVTYAKGIGAHSNSTIVYDLTDKDVNYFTSFVGVDRQMYNTVGSVTFEVYVDGEKKFDSGLMNSRDVLQQLEVNLSGAKELKLVVTDGGNGNGSDHAVWGDAKFHYANGDRLYTSDLVTAIEATNAISLDGYTSESIAALQNSLSSAEAVLANEDATQAEIDAALVALQKATGELTLIDFTQVITISDKYLNEAIKKTLAITGEITLGDMYNLTTLTCDSRRVRSLDGLQYAKNLVTLDIAGNEVADFSPLQDLTKLDNLIADPQFVEVGTLQGPIVEVANVVKNIDGNYVIPTTAGVRNNATFNETIFDVNEWAANPDKFTLDLSNEDKGVYTFVLNYEVAGNHVMMIYMIDNK</sequence>
<dbReference type="InterPro" id="IPR013783">
    <property type="entry name" value="Ig-like_fold"/>
</dbReference>
<dbReference type="Pfam" id="PF08305">
    <property type="entry name" value="NPCBM"/>
    <property type="match status" value="3"/>
</dbReference>
<dbReference type="InterPro" id="IPR031161">
    <property type="entry name" value="Peptidase_M60_dom"/>
</dbReference>
<dbReference type="PROSITE" id="PS51723">
    <property type="entry name" value="PEPTIDASE_M60"/>
    <property type="match status" value="1"/>
</dbReference>
<name>A0A9J6ZI71_9BACL</name>
<dbReference type="InterPro" id="IPR032675">
    <property type="entry name" value="LRR_dom_sf"/>
</dbReference>
<accession>A0A9J6ZI71</accession>
<reference evidence="4" key="1">
    <citation type="submission" date="2022-05" db="EMBL/GenBank/DDBJ databases">
        <title>Novel bacterial taxa in a minimal lignocellulolytic consortium and its capacity to transform plastics disclosed by genome-resolved metagenomics.</title>
        <authorList>
            <person name="Rodriguez C.A.D."/>
            <person name="Diaz-Garcia L."/>
            <person name="Herrera K."/>
            <person name="Tarazona N.A."/>
            <person name="Sproer C."/>
            <person name="Overmann J."/>
            <person name="Jimenez D.J."/>
        </authorList>
    </citation>
    <scope>NUCLEOTIDE SEQUENCE</scope>
    <source>
        <strain evidence="4">MAG5</strain>
    </source>
</reference>
<dbReference type="Pfam" id="PF00754">
    <property type="entry name" value="F5_F8_type_C"/>
    <property type="match status" value="1"/>
</dbReference>
<dbReference type="SUPFAM" id="SSF49785">
    <property type="entry name" value="Galactose-binding domain-like"/>
    <property type="match status" value="4"/>
</dbReference>
<dbReference type="InterPro" id="IPR000421">
    <property type="entry name" value="FA58C"/>
</dbReference>
<evidence type="ECO:0000313" key="4">
    <source>
        <dbReference type="EMBL" id="URN95719.1"/>
    </source>
</evidence>
<evidence type="ECO:0000259" key="2">
    <source>
        <dbReference type="PROSITE" id="PS50022"/>
    </source>
</evidence>
<dbReference type="InterPro" id="IPR032179">
    <property type="entry name" value="Cry22Aa_Ig-like"/>
</dbReference>
<feature type="domain" description="F5/8 type C" evidence="2">
    <location>
        <begin position="56"/>
        <end position="211"/>
    </location>
</feature>
<dbReference type="Pfam" id="PF13402">
    <property type="entry name" value="Peptidase_M60"/>
    <property type="match status" value="1"/>
</dbReference>
<dbReference type="PROSITE" id="PS51450">
    <property type="entry name" value="LRR"/>
    <property type="match status" value="1"/>
</dbReference>
<dbReference type="Gene3D" id="1.10.390.30">
    <property type="entry name" value="Peptidase M60, enhancin-like domain 3"/>
    <property type="match status" value="1"/>
</dbReference>
<dbReference type="InterPro" id="IPR013222">
    <property type="entry name" value="Glyco_hyd_98_carb-bd"/>
</dbReference>